<evidence type="ECO:0008006" key="3">
    <source>
        <dbReference type="Google" id="ProtNLM"/>
    </source>
</evidence>
<dbReference type="Proteomes" id="UP000829925">
    <property type="component" value="Chromosome"/>
</dbReference>
<evidence type="ECO:0000313" key="1">
    <source>
        <dbReference type="EMBL" id="UOR06259.1"/>
    </source>
</evidence>
<name>A0A8T9T2P5_9BACT</name>
<reference evidence="1 2" key="1">
    <citation type="submission" date="2022-04" db="EMBL/GenBank/DDBJ databases">
        <title>Hymenobacter sp. isolated from the air.</title>
        <authorList>
            <person name="Won M."/>
            <person name="Lee C.-M."/>
            <person name="Woen H.-Y."/>
            <person name="Kwon S.-W."/>
        </authorList>
    </citation>
    <scope>NUCLEOTIDE SEQUENCE [LARGE SCALE GENOMIC DNA]</scope>
    <source>
        <strain evidence="2">5413 J-13</strain>
    </source>
</reference>
<dbReference type="RefSeq" id="WP_245095190.1">
    <property type="nucleotide sequence ID" value="NZ_CP095053.1"/>
</dbReference>
<keyword evidence="2" id="KW-1185">Reference proteome</keyword>
<accession>A0A8T9T2P5</accession>
<protein>
    <recommendedName>
        <fullName evidence="3">Cupin domain-containing protein</fullName>
    </recommendedName>
</protein>
<sequence>MNKKIIYGCEARGDADSPYLTRYTLLSTRWFQLCVHVFHRSDADDLHDHPWNFWTLPLRHGYKEEYATTPGQPHATRIRECKVGRLYYRPARHTHRVILHNKWQDEPSQQEYMPGKFAMGKRLKPAEAITLVLMTKRRREWGFYVKGVWQYWIHYFDAKGC</sequence>
<organism evidence="1 2">
    <name type="scientific">Hymenobacter aerilatus</name>
    <dbReference type="NCBI Taxonomy" id="2932251"/>
    <lineage>
        <taxon>Bacteria</taxon>
        <taxon>Pseudomonadati</taxon>
        <taxon>Bacteroidota</taxon>
        <taxon>Cytophagia</taxon>
        <taxon>Cytophagales</taxon>
        <taxon>Hymenobacteraceae</taxon>
        <taxon>Hymenobacter</taxon>
    </lineage>
</organism>
<evidence type="ECO:0000313" key="2">
    <source>
        <dbReference type="Proteomes" id="UP000829925"/>
    </source>
</evidence>
<proteinExistence type="predicted"/>
<dbReference type="EMBL" id="CP095053">
    <property type="protein sequence ID" value="UOR06259.1"/>
    <property type="molecule type" value="Genomic_DNA"/>
</dbReference>
<dbReference type="AlphaFoldDB" id="A0A8T9T2P5"/>
<dbReference type="KEGG" id="haei:MUN82_03985"/>
<gene>
    <name evidence="1" type="ORF">MUN82_03985</name>
</gene>